<evidence type="ECO:0000256" key="1">
    <source>
        <dbReference type="SAM" id="MobiDB-lite"/>
    </source>
</evidence>
<dbReference type="EMBL" id="CP006018">
    <property type="protein sequence ID" value="AIC91389.1"/>
    <property type="molecule type" value="Genomic_DNA"/>
</dbReference>
<dbReference type="Pfam" id="PF25591">
    <property type="entry name" value="LRV_2"/>
    <property type="match status" value="1"/>
</dbReference>
<dbReference type="HOGENOM" id="CLU_1944532_0_0_11"/>
<accession>A0A087VSS0</accession>
<dbReference type="AlphaFoldDB" id="A0A087VSS0"/>
<feature type="domain" description="Leucine rich repeat variant" evidence="2">
    <location>
        <begin position="67"/>
        <end position="122"/>
    </location>
</feature>
<feature type="compositionally biased region" description="Basic residues" evidence="1">
    <location>
        <begin position="26"/>
        <end position="37"/>
    </location>
</feature>
<proteinExistence type="predicted"/>
<name>A0A087VSS0_9BIFI</name>
<dbReference type="KEGG" id="bii:BINDI_0103"/>
<dbReference type="RefSeq" id="WP_237742950.1">
    <property type="nucleotide sequence ID" value="NZ_CP006018.1"/>
</dbReference>
<feature type="compositionally biased region" description="Basic residues" evidence="1">
    <location>
        <begin position="1"/>
        <end position="10"/>
    </location>
</feature>
<organism evidence="3 4">
    <name type="scientific">Bifidobacterium [indicum] DSM 20214 = LMG 11587</name>
    <dbReference type="NCBI Taxonomy" id="1341694"/>
    <lineage>
        <taxon>Bacteria</taxon>
        <taxon>Bacillati</taxon>
        <taxon>Actinomycetota</taxon>
        <taxon>Actinomycetes</taxon>
        <taxon>Bifidobacteriales</taxon>
        <taxon>Bifidobacteriaceae</taxon>
        <taxon>Bifidobacterium</taxon>
    </lineage>
</organism>
<evidence type="ECO:0000259" key="2">
    <source>
        <dbReference type="Pfam" id="PF25591"/>
    </source>
</evidence>
<evidence type="ECO:0000313" key="3">
    <source>
        <dbReference type="EMBL" id="AIC91389.1"/>
    </source>
</evidence>
<evidence type="ECO:0000313" key="4">
    <source>
        <dbReference type="Proteomes" id="UP000028569"/>
    </source>
</evidence>
<dbReference type="Proteomes" id="UP000028569">
    <property type="component" value="Chromosome"/>
</dbReference>
<feature type="region of interest" description="Disordered" evidence="1">
    <location>
        <begin position="1"/>
        <end position="78"/>
    </location>
</feature>
<dbReference type="InterPro" id="IPR057893">
    <property type="entry name" value="LRV_2"/>
</dbReference>
<gene>
    <name evidence="3" type="ORF">BINDI_0103</name>
</gene>
<sequence length="129" mass="13803">MSGRHHRQGSGRRATPLSTLLGRGHLNNRRGRNHQNRAGRISAVGRATYAQPDRSPGPGPPEPPLVPTPAMATDPDTPPEVLWSIARNHPELRRWLAANPAATPALLETVSQLGGPGVKRSLDILLGNS</sequence>
<keyword evidence="4" id="KW-1185">Reference proteome</keyword>
<protein>
    <recommendedName>
        <fullName evidence="2">Leucine rich repeat variant domain-containing protein</fullName>
    </recommendedName>
</protein>
<feature type="compositionally biased region" description="Pro residues" evidence="1">
    <location>
        <begin position="55"/>
        <end position="67"/>
    </location>
</feature>
<reference evidence="3 4" key="1">
    <citation type="journal article" date="2014" name="Appl. Environ. Microbiol.">
        <title>Genomic encyclopedia of type strains of the genus Bifidobacterium.</title>
        <authorList>
            <person name="Milani C."/>
            <person name="Lugli G.A."/>
            <person name="Duranti S."/>
            <person name="Turroni F."/>
            <person name="Bottacini F."/>
            <person name="Mangifesta M."/>
            <person name="Sanchez B."/>
            <person name="Viappiani A."/>
            <person name="Mancabelli L."/>
            <person name="Taminiau B."/>
            <person name="Delcenserie V."/>
            <person name="Barrangou R."/>
            <person name="Margolles A."/>
            <person name="van Sinderen D."/>
            <person name="Ventura M."/>
        </authorList>
    </citation>
    <scope>NUCLEOTIDE SEQUENCE [LARGE SCALE GENOMIC DNA]</scope>
    <source>
        <strain evidence="3 4">LMG 11587</strain>
    </source>
</reference>